<dbReference type="InterPro" id="IPR025758">
    <property type="entry name" value="Fic/DOC_N"/>
</dbReference>
<dbReference type="Pfam" id="PF02661">
    <property type="entry name" value="Fic"/>
    <property type="match status" value="1"/>
</dbReference>
<dbReference type="Gene3D" id="1.10.3290.10">
    <property type="entry name" value="Fido-like domain"/>
    <property type="match status" value="1"/>
</dbReference>
<dbReference type="PANTHER" id="PTHR13504:SF38">
    <property type="entry name" value="FIDO DOMAIN-CONTAINING PROTEIN"/>
    <property type="match status" value="1"/>
</dbReference>
<protein>
    <submittedName>
        <fullName evidence="2">Fic family protein</fullName>
    </submittedName>
</protein>
<dbReference type="EMBL" id="SIJK02000040">
    <property type="protein sequence ID" value="MBP1467707.1"/>
    <property type="molecule type" value="Genomic_DNA"/>
</dbReference>
<evidence type="ECO:0000259" key="1">
    <source>
        <dbReference type="PROSITE" id="PS51459"/>
    </source>
</evidence>
<dbReference type="SUPFAM" id="SSF140931">
    <property type="entry name" value="Fic-like"/>
    <property type="match status" value="1"/>
</dbReference>
<feature type="domain" description="Fido" evidence="1">
    <location>
        <begin position="144"/>
        <end position="297"/>
    </location>
</feature>
<name>A0ABS4DE35_9CHLR</name>
<dbReference type="InterPro" id="IPR026287">
    <property type="entry name" value="SoFic-like"/>
</dbReference>
<dbReference type="InterPro" id="IPR040198">
    <property type="entry name" value="Fido_containing"/>
</dbReference>
<dbReference type="PIRSF" id="PIRSF038925">
    <property type="entry name" value="AMP-prot_trans"/>
    <property type="match status" value="1"/>
</dbReference>
<accession>A0ABS4DE35</accession>
<dbReference type="PANTHER" id="PTHR13504">
    <property type="entry name" value="FIDO DOMAIN-CONTAINING PROTEIN DDB_G0283145"/>
    <property type="match status" value="1"/>
</dbReference>
<evidence type="ECO:0000313" key="2">
    <source>
        <dbReference type="EMBL" id="MBP1467707.1"/>
    </source>
</evidence>
<dbReference type="InterPro" id="IPR036597">
    <property type="entry name" value="Fido-like_dom_sf"/>
</dbReference>
<reference evidence="2 3" key="1">
    <citation type="submission" date="2021-03" db="EMBL/GenBank/DDBJ databases">
        <authorList>
            <person name="Grouzdev D.S."/>
        </authorList>
    </citation>
    <scope>NUCLEOTIDE SEQUENCE [LARGE SCALE GENOMIC DNA]</scope>
    <source>
        <strain evidence="2 3">M50-1</strain>
    </source>
</reference>
<evidence type="ECO:0000313" key="3">
    <source>
        <dbReference type="Proteomes" id="UP001193081"/>
    </source>
</evidence>
<comment type="caution">
    <text evidence="2">The sequence shown here is derived from an EMBL/GenBank/DDBJ whole genome shotgun (WGS) entry which is preliminary data.</text>
</comment>
<organism evidence="2 3">
    <name type="scientific">Candidatus Chloroploca mongolica</name>
    <dbReference type="NCBI Taxonomy" id="2528176"/>
    <lineage>
        <taxon>Bacteria</taxon>
        <taxon>Bacillati</taxon>
        <taxon>Chloroflexota</taxon>
        <taxon>Chloroflexia</taxon>
        <taxon>Chloroflexales</taxon>
        <taxon>Chloroflexineae</taxon>
        <taxon>Oscillochloridaceae</taxon>
        <taxon>Candidatus Chloroploca</taxon>
    </lineage>
</organism>
<gene>
    <name evidence="2" type="ORF">EYB53_018475</name>
</gene>
<sequence>MQKDQFTNDAPGRLVAARHAATLQYPASDYLAFIPDPLPPTLAMNTELVRALSDADRALGELAGLGRAVPSPSLLIGPFVRREAVLSSKIEGTQTEIADLYAYEAGQTYLPGLRPTPPQDDIQEVLNYVQALDYGIRRLETLPIGLRLIRELHEKLMDGVRGKDATPGEFRQSQNWIGAPGSAVREARFVPAPPYELSSVLDALEKYIHTDPDKDYAPLLRLGLIHYQFETIHPFIDGNGRIGRLLISLLLHAWDLLPEPLLYLSAYFEHHRTTYYDLLLSVSTRGAWNEWLTFFLRGITEQSRDAARRAKQLQDLQSTWREQVATVTDSGLPLRVIDHLFQRPILTVRDVQDVLGVKSYHTAQKYVQVLSDVGILTLRAEHPVKRYEATAILDCLI</sequence>
<dbReference type="InterPro" id="IPR003812">
    <property type="entry name" value="Fido"/>
</dbReference>
<dbReference type="Proteomes" id="UP001193081">
    <property type="component" value="Unassembled WGS sequence"/>
</dbReference>
<proteinExistence type="predicted"/>
<dbReference type="Pfam" id="PF13784">
    <property type="entry name" value="Fic_N"/>
    <property type="match status" value="1"/>
</dbReference>
<dbReference type="PROSITE" id="PS51459">
    <property type="entry name" value="FIDO"/>
    <property type="match status" value="1"/>
</dbReference>
<keyword evidence="3" id="KW-1185">Reference proteome</keyword>